<protein>
    <submittedName>
        <fullName evidence="3">MaoC family dehydratase</fullName>
    </submittedName>
</protein>
<comment type="caution">
    <text evidence="3">The sequence shown here is derived from an EMBL/GenBank/DDBJ whole genome shotgun (WGS) entry which is preliminary data.</text>
</comment>
<sequence>MSDLLTRAGQHLGYSSWLEVTPQRVAQFADATGDHQWIHFDERRTAGTRFGAPIAHGFLILSLVSPLVAELLGPVPKRGMRVNYGTDRVRFLTPVPVGARLRVGATLDVAEPAPGGSRLELATTVLVQDQRVPACAARLLIRCYD</sequence>
<dbReference type="PANTHER" id="PTHR42993">
    <property type="entry name" value="MAOC-LIKE DEHYDRATASE DOMAIN-CONTAINING PROTEIN"/>
    <property type="match status" value="1"/>
</dbReference>
<proteinExistence type="inferred from homology"/>
<dbReference type="CDD" id="cd03450">
    <property type="entry name" value="NodN"/>
    <property type="match status" value="1"/>
</dbReference>
<dbReference type="EMBL" id="BOMH01000031">
    <property type="protein sequence ID" value="GID66186.1"/>
    <property type="molecule type" value="Genomic_DNA"/>
</dbReference>
<dbReference type="SUPFAM" id="SSF54637">
    <property type="entry name" value="Thioesterase/thiol ester dehydrase-isomerase"/>
    <property type="match status" value="1"/>
</dbReference>
<dbReference type="RefSeq" id="WP_203742704.1">
    <property type="nucleotide sequence ID" value="NZ_BAAAUC010000014.1"/>
</dbReference>
<dbReference type="Pfam" id="PF01575">
    <property type="entry name" value="MaoC_dehydratas"/>
    <property type="match status" value="1"/>
</dbReference>
<organism evidence="3 4">
    <name type="scientific">Actinoplanes cyaneus</name>
    <dbReference type="NCBI Taxonomy" id="52696"/>
    <lineage>
        <taxon>Bacteria</taxon>
        <taxon>Bacillati</taxon>
        <taxon>Actinomycetota</taxon>
        <taxon>Actinomycetes</taxon>
        <taxon>Micromonosporales</taxon>
        <taxon>Micromonosporaceae</taxon>
        <taxon>Actinoplanes</taxon>
    </lineage>
</organism>
<accession>A0A919MCI6</accession>
<dbReference type="InterPro" id="IPR002539">
    <property type="entry name" value="MaoC-like_dom"/>
</dbReference>
<dbReference type="Gene3D" id="3.10.129.10">
    <property type="entry name" value="Hotdog Thioesterase"/>
    <property type="match status" value="1"/>
</dbReference>
<comment type="similarity">
    <text evidence="1">Belongs to the enoyl-CoA hydratase/isomerase family.</text>
</comment>
<dbReference type="InterPro" id="IPR039375">
    <property type="entry name" value="NodN-like"/>
</dbReference>
<evidence type="ECO:0000256" key="1">
    <source>
        <dbReference type="ARBA" id="ARBA00005254"/>
    </source>
</evidence>
<dbReference type="PANTHER" id="PTHR42993:SF1">
    <property type="entry name" value="MAOC-LIKE DEHYDRATASE DOMAIN-CONTAINING PROTEIN"/>
    <property type="match status" value="1"/>
</dbReference>
<feature type="domain" description="MaoC-like" evidence="2">
    <location>
        <begin position="7"/>
        <end position="105"/>
    </location>
</feature>
<evidence type="ECO:0000259" key="2">
    <source>
        <dbReference type="Pfam" id="PF01575"/>
    </source>
</evidence>
<evidence type="ECO:0000313" key="3">
    <source>
        <dbReference type="EMBL" id="GID66186.1"/>
    </source>
</evidence>
<name>A0A919MCI6_9ACTN</name>
<dbReference type="AlphaFoldDB" id="A0A919MCI6"/>
<reference evidence="3" key="1">
    <citation type="submission" date="2021-01" db="EMBL/GenBank/DDBJ databases">
        <title>Whole genome shotgun sequence of Actinoplanes cyaneus NBRC 14990.</title>
        <authorList>
            <person name="Komaki H."/>
            <person name="Tamura T."/>
        </authorList>
    </citation>
    <scope>NUCLEOTIDE SEQUENCE</scope>
    <source>
        <strain evidence="3">NBRC 14990</strain>
    </source>
</reference>
<gene>
    <name evidence="3" type="ORF">Acy02nite_40670</name>
</gene>
<keyword evidence="4" id="KW-1185">Reference proteome</keyword>
<evidence type="ECO:0000313" key="4">
    <source>
        <dbReference type="Proteomes" id="UP000619479"/>
    </source>
</evidence>
<dbReference type="Proteomes" id="UP000619479">
    <property type="component" value="Unassembled WGS sequence"/>
</dbReference>
<dbReference type="InterPro" id="IPR029069">
    <property type="entry name" value="HotDog_dom_sf"/>
</dbReference>